<dbReference type="EC" id="3.1.1.11" evidence="4"/>
<evidence type="ECO:0000256" key="1">
    <source>
        <dbReference type="ARBA" id="ARBA00004191"/>
    </source>
</evidence>
<dbReference type="PANTHER" id="PTHR31321:SF85">
    <property type="entry name" value="PECTINESTERASE CATALYTIC DOMAIN-CONTAINING PROTEIN"/>
    <property type="match status" value="1"/>
</dbReference>
<evidence type="ECO:0000256" key="9">
    <source>
        <dbReference type="ARBA" id="ARBA00047928"/>
    </source>
</evidence>
<comment type="pathway">
    <text evidence="2">Glycan metabolism; pectin degradation; 2-dehydro-3-deoxy-D-gluconate from pectin: step 1/5.</text>
</comment>
<keyword evidence="6" id="KW-0378">Hydrolase</keyword>
<dbReference type="GO" id="GO:0045490">
    <property type="term" value="P:pectin catabolic process"/>
    <property type="evidence" value="ECO:0007669"/>
    <property type="project" value="TreeGrafter"/>
</dbReference>
<keyword evidence="5" id="KW-0964">Secreted</keyword>
<keyword evidence="5" id="KW-0134">Cell wall</keyword>
<evidence type="ECO:0000259" key="12">
    <source>
        <dbReference type="Pfam" id="PF01095"/>
    </source>
</evidence>
<keyword evidence="7" id="KW-0063">Aspartyl esterase</keyword>
<evidence type="ECO:0000256" key="8">
    <source>
        <dbReference type="ARBA" id="ARBA00023180"/>
    </source>
</evidence>
<proteinExistence type="inferred from homology"/>
<comment type="catalytic activity">
    <reaction evidence="9">
        <text>[(1-&gt;4)-alpha-D-galacturonosyl methyl ester](n) + n H2O = [(1-&gt;4)-alpha-D-galacturonosyl](n) + n methanol + n H(+)</text>
        <dbReference type="Rhea" id="RHEA:22380"/>
        <dbReference type="Rhea" id="RHEA-COMP:14570"/>
        <dbReference type="Rhea" id="RHEA-COMP:14573"/>
        <dbReference type="ChEBI" id="CHEBI:15377"/>
        <dbReference type="ChEBI" id="CHEBI:15378"/>
        <dbReference type="ChEBI" id="CHEBI:17790"/>
        <dbReference type="ChEBI" id="CHEBI:140522"/>
        <dbReference type="ChEBI" id="CHEBI:140523"/>
        <dbReference type="EC" id="3.1.1.11"/>
    </reaction>
</comment>
<evidence type="ECO:0000256" key="10">
    <source>
        <dbReference type="ARBA" id="ARBA00057335"/>
    </source>
</evidence>
<evidence type="ECO:0000256" key="6">
    <source>
        <dbReference type="ARBA" id="ARBA00022801"/>
    </source>
</evidence>
<keyword evidence="14" id="KW-1185">Reference proteome</keyword>
<sequence>MEFVILVVLFFSFAKFDAVRYDLQDDVHVLRTITVNKNGRGDFRTVQQAIDAVPSNNALWIRIQINHGIYIEKVTIPQDKPYIILEGDRKHLTVIEFGDAGSVVNSPTFKSLADNFVAKNIVFKNTYNRLIKPDRNGRQTTWAPAAAIAGDKASFYHCSFISLQDTLTDAKGRHYFYDCNIQGAIDFIWGNGQSIYEKCQIKSLAHKLGQNGGYITAQGRERPEEPTGFVFKDCHVSGSGSIFLGRAYRTYARVLFSGTYMENIIAPEGWSEWEIKPVDSITFSEAKCRGPGADMSRRIPWEKNLSDDEIIYLTNIASFINQDRWLEKQPH</sequence>
<feature type="domain" description="Pectinesterase catalytic" evidence="12">
    <location>
        <begin position="33"/>
        <end position="303"/>
    </location>
</feature>
<comment type="similarity">
    <text evidence="3">Belongs to the pectinesterase family.</text>
</comment>
<accession>A0AAW1VKU0</accession>
<dbReference type="Pfam" id="PF01095">
    <property type="entry name" value="Pectinesterase"/>
    <property type="match status" value="1"/>
</dbReference>
<comment type="caution">
    <text evidence="13">The sequence shown here is derived from an EMBL/GenBank/DDBJ whole genome shotgun (WGS) entry which is preliminary data.</text>
</comment>
<organism evidence="13 14">
    <name type="scientific">Rubus argutus</name>
    <name type="common">Southern blackberry</name>
    <dbReference type="NCBI Taxonomy" id="59490"/>
    <lineage>
        <taxon>Eukaryota</taxon>
        <taxon>Viridiplantae</taxon>
        <taxon>Streptophyta</taxon>
        <taxon>Embryophyta</taxon>
        <taxon>Tracheophyta</taxon>
        <taxon>Spermatophyta</taxon>
        <taxon>Magnoliopsida</taxon>
        <taxon>eudicotyledons</taxon>
        <taxon>Gunneridae</taxon>
        <taxon>Pentapetalae</taxon>
        <taxon>rosids</taxon>
        <taxon>fabids</taxon>
        <taxon>Rosales</taxon>
        <taxon>Rosaceae</taxon>
        <taxon>Rosoideae</taxon>
        <taxon>Rosoideae incertae sedis</taxon>
        <taxon>Rubus</taxon>
    </lineage>
</organism>
<dbReference type="InterPro" id="IPR011050">
    <property type="entry name" value="Pectin_lyase_fold/virulence"/>
</dbReference>
<evidence type="ECO:0000256" key="7">
    <source>
        <dbReference type="ARBA" id="ARBA00023085"/>
    </source>
</evidence>
<evidence type="ECO:0000256" key="4">
    <source>
        <dbReference type="ARBA" id="ARBA00013229"/>
    </source>
</evidence>
<evidence type="ECO:0000313" key="13">
    <source>
        <dbReference type="EMBL" id="KAK9902541.1"/>
    </source>
</evidence>
<dbReference type="PANTHER" id="PTHR31321">
    <property type="entry name" value="ACYL-COA THIOESTER HYDROLASE YBHC-RELATED"/>
    <property type="match status" value="1"/>
</dbReference>
<protein>
    <recommendedName>
        <fullName evidence="4">pectinesterase</fullName>
        <ecNumber evidence="4">3.1.1.11</ecNumber>
    </recommendedName>
</protein>
<evidence type="ECO:0000256" key="3">
    <source>
        <dbReference type="ARBA" id="ARBA00008891"/>
    </source>
</evidence>
<reference evidence="13 14" key="1">
    <citation type="journal article" date="2023" name="G3 (Bethesda)">
        <title>A chromosome-length genome assembly and annotation of blackberry (Rubus argutus, cv. 'Hillquist').</title>
        <authorList>
            <person name="Bruna T."/>
            <person name="Aryal R."/>
            <person name="Dudchenko O."/>
            <person name="Sargent D.J."/>
            <person name="Mead D."/>
            <person name="Buti M."/>
            <person name="Cavallini A."/>
            <person name="Hytonen T."/>
            <person name="Andres J."/>
            <person name="Pham M."/>
            <person name="Weisz D."/>
            <person name="Mascagni F."/>
            <person name="Usai G."/>
            <person name="Natali L."/>
            <person name="Bassil N."/>
            <person name="Fernandez G.E."/>
            <person name="Lomsadze A."/>
            <person name="Armour M."/>
            <person name="Olukolu B."/>
            <person name="Poorten T."/>
            <person name="Britton C."/>
            <person name="Davik J."/>
            <person name="Ashrafi H."/>
            <person name="Aiden E.L."/>
            <person name="Borodovsky M."/>
            <person name="Worthington M."/>
        </authorList>
    </citation>
    <scope>NUCLEOTIDE SEQUENCE [LARGE SCALE GENOMIC DNA]</scope>
    <source>
        <strain evidence="13">PI 553951</strain>
    </source>
</reference>
<evidence type="ECO:0000256" key="11">
    <source>
        <dbReference type="SAM" id="SignalP"/>
    </source>
</evidence>
<dbReference type="FunFam" id="2.160.20.10:FF:000013">
    <property type="entry name" value="Pectinesterase"/>
    <property type="match status" value="1"/>
</dbReference>
<dbReference type="GO" id="GO:0030599">
    <property type="term" value="F:pectinesterase activity"/>
    <property type="evidence" value="ECO:0007669"/>
    <property type="project" value="UniProtKB-EC"/>
</dbReference>
<comment type="function">
    <text evidence="10">Acts in the modification of cell walls via demethylesterification of cell wall pectin.</text>
</comment>
<dbReference type="SUPFAM" id="SSF51126">
    <property type="entry name" value="Pectin lyase-like"/>
    <property type="match status" value="1"/>
</dbReference>
<evidence type="ECO:0000256" key="2">
    <source>
        <dbReference type="ARBA" id="ARBA00005184"/>
    </source>
</evidence>
<dbReference type="GO" id="GO:0042545">
    <property type="term" value="P:cell wall modification"/>
    <property type="evidence" value="ECO:0007669"/>
    <property type="project" value="InterPro"/>
</dbReference>
<comment type="subcellular location">
    <subcellularLocation>
        <location evidence="1">Secreted</location>
        <location evidence="1">Cell wall</location>
    </subcellularLocation>
</comment>
<feature type="chain" id="PRO_5043946110" description="pectinesterase" evidence="11">
    <location>
        <begin position="19"/>
        <end position="331"/>
    </location>
</feature>
<evidence type="ECO:0000256" key="5">
    <source>
        <dbReference type="ARBA" id="ARBA00022512"/>
    </source>
</evidence>
<evidence type="ECO:0000313" key="14">
    <source>
        <dbReference type="Proteomes" id="UP001457282"/>
    </source>
</evidence>
<dbReference type="EMBL" id="JBEDUW010000249">
    <property type="protein sequence ID" value="KAK9902541.1"/>
    <property type="molecule type" value="Genomic_DNA"/>
</dbReference>
<dbReference type="AlphaFoldDB" id="A0AAW1VKU0"/>
<gene>
    <name evidence="13" type="ORF">M0R45_001478</name>
</gene>
<dbReference type="InterPro" id="IPR012334">
    <property type="entry name" value="Pectin_lyas_fold"/>
</dbReference>
<feature type="signal peptide" evidence="11">
    <location>
        <begin position="1"/>
        <end position="18"/>
    </location>
</feature>
<dbReference type="Gene3D" id="2.160.20.10">
    <property type="entry name" value="Single-stranded right-handed beta-helix, Pectin lyase-like"/>
    <property type="match status" value="1"/>
</dbReference>
<keyword evidence="11" id="KW-0732">Signal</keyword>
<name>A0AAW1VKU0_RUBAR</name>
<dbReference type="InterPro" id="IPR000070">
    <property type="entry name" value="Pectinesterase_cat"/>
</dbReference>
<keyword evidence="8" id="KW-0325">Glycoprotein</keyword>
<dbReference type="Proteomes" id="UP001457282">
    <property type="component" value="Unassembled WGS sequence"/>
</dbReference>